<keyword evidence="2 10" id="KW-0479">Metal-binding</keyword>
<keyword evidence="4 10" id="KW-0862">Zinc</keyword>
<comment type="function">
    <text evidence="10">Component of the transcription regulatory histone acetylation (HAT) complex SAGA, a multiprotein complex that activates transcription by remodeling chromatin and mediating histone acetylation and deubiquitination. Within the SAGA complex, participates in a subcomplex that specifically deubiquitinates histone H2B. The SAGA complex is recruited to specific gene promoters by activators, where it is required for transcription.</text>
</comment>
<evidence type="ECO:0000256" key="1">
    <source>
        <dbReference type="ARBA" id="ARBA00004123"/>
    </source>
</evidence>
<evidence type="ECO:0000256" key="7">
    <source>
        <dbReference type="ARBA" id="ARBA00023159"/>
    </source>
</evidence>
<keyword evidence="9 10" id="KW-0539">Nucleus</keyword>
<dbReference type="EMBL" id="JAZGQO010000007">
    <property type="protein sequence ID" value="KAK6182734.1"/>
    <property type="molecule type" value="Genomic_DNA"/>
</dbReference>
<dbReference type="PROSITE" id="PS51505">
    <property type="entry name" value="SCA7"/>
    <property type="match status" value="1"/>
</dbReference>
<feature type="region of interest" description="Disordered" evidence="11">
    <location>
        <begin position="273"/>
        <end position="331"/>
    </location>
</feature>
<dbReference type="Gene3D" id="6.10.140.1270">
    <property type="match status" value="1"/>
</dbReference>
<comment type="domain">
    <text evidence="10">The long N-terminal helix forms part of the 'assembly lobe' of the SAGA deubiquitination module.</text>
</comment>
<name>A0AAN8K0X1_PATCE</name>
<dbReference type="GO" id="GO:0000124">
    <property type="term" value="C:SAGA complex"/>
    <property type="evidence" value="ECO:0007669"/>
    <property type="project" value="UniProtKB-UniRule"/>
</dbReference>
<dbReference type="GO" id="GO:0071819">
    <property type="term" value="C:DUBm complex"/>
    <property type="evidence" value="ECO:0007669"/>
    <property type="project" value="UniProtKB-UniRule"/>
</dbReference>
<evidence type="ECO:0000259" key="12">
    <source>
        <dbReference type="PROSITE" id="PS51505"/>
    </source>
</evidence>
<evidence type="ECO:0000256" key="8">
    <source>
        <dbReference type="ARBA" id="ARBA00023163"/>
    </source>
</evidence>
<dbReference type="GO" id="GO:0006357">
    <property type="term" value="P:regulation of transcription by RNA polymerase II"/>
    <property type="evidence" value="ECO:0007669"/>
    <property type="project" value="TreeGrafter"/>
</dbReference>
<dbReference type="AlphaFoldDB" id="A0AAN8K0X1"/>
<feature type="compositionally biased region" description="Low complexity" evidence="11">
    <location>
        <begin position="275"/>
        <end position="292"/>
    </location>
</feature>
<evidence type="ECO:0000256" key="10">
    <source>
        <dbReference type="HAMAP-Rule" id="MF_03047"/>
    </source>
</evidence>
<dbReference type="Pfam" id="PF08209">
    <property type="entry name" value="Sgf11"/>
    <property type="match status" value="1"/>
</dbReference>
<evidence type="ECO:0000256" key="2">
    <source>
        <dbReference type="ARBA" id="ARBA00022723"/>
    </source>
</evidence>
<comment type="similarity">
    <text evidence="10">Belongs to the SGF11 family.</text>
</comment>
<comment type="caution">
    <text evidence="13">The sequence shown here is derived from an EMBL/GenBank/DDBJ whole genome shotgun (WGS) entry which is preliminary data.</text>
</comment>
<dbReference type="FunFam" id="3.30.160.60:FF:000118">
    <property type="entry name" value="Ataxin-7-like protein 3"/>
    <property type="match status" value="1"/>
</dbReference>
<keyword evidence="8 10" id="KW-0804">Transcription</keyword>
<dbReference type="PANTHER" id="PTHR46367">
    <property type="entry name" value="ATAXIN-7-LIKE PROTEIN 3"/>
    <property type="match status" value="1"/>
</dbReference>
<evidence type="ECO:0000256" key="11">
    <source>
        <dbReference type="SAM" id="MobiDB-lite"/>
    </source>
</evidence>
<feature type="region of interest" description="Disordered" evidence="11">
    <location>
        <begin position="114"/>
        <end position="189"/>
    </location>
</feature>
<comment type="subcellular location">
    <subcellularLocation>
        <location evidence="1 10">Nucleus</location>
    </subcellularLocation>
</comment>
<reference evidence="13 14" key="1">
    <citation type="submission" date="2024-01" db="EMBL/GenBank/DDBJ databases">
        <title>The genome of the rayed Mediterranean limpet Patella caerulea (Linnaeus, 1758).</title>
        <authorList>
            <person name="Anh-Thu Weber A."/>
            <person name="Halstead-Nussloch G."/>
        </authorList>
    </citation>
    <scope>NUCLEOTIDE SEQUENCE [LARGE SCALE GENOMIC DNA]</scope>
    <source>
        <strain evidence="13">AATW-2023a</strain>
        <tissue evidence="13">Whole specimen</tissue>
    </source>
</reference>
<keyword evidence="14" id="KW-1185">Reference proteome</keyword>
<comment type="domain">
    <text evidence="10">The C-terminal SGF11-type zinc-finger domain forms part of the 'catalytic lobe' of the SAGA deubiquitination module.</text>
</comment>
<dbReference type="InterPro" id="IPR013246">
    <property type="entry name" value="SAGA_su_Sgf11"/>
</dbReference>
<sequence length="331" mass="37520">MIESDLLFMEEDVELELAMDEIMNELIDEVSLGLCFEIHRASKIGTLFISDTDPKSSKELEVVEKPGLDVFGQAPTKKQFECICPNCHRHLAASRFAPHLEKCMGMGRNSSRIASRRIATNSTLKRDSDDSGPDHDDNDNDWTYQTDSKRIKKLKKERSTNSPRRNKFGKFSKNGGDIYNDRDTGTPEPRFDYDDMTLEERKSLLLNTCGVISEHTKKMCTRSMRCPQHNDEQRLLVRKTLLRSLNSLDEDIHVDIDSFDDGENQALRETLQWEASSNSSPADSTSTNNSTSSRKRSSKNNSRSNGAGNNNGSNRKKKKTNNSSSNLYEFS</sequence>
<dbReference type="GO" id="GO:0008270">
    <property type="term" value="F:zinc ion binding"/>
    <property type="evidence" value="ECO:0007669"/>
    <property type="project" value="UniProtKB-UniRule"/>
</dbReference>
<dbReference type="HAMAP" id="MF_03047">
    <property type="entry name" value="Sgf11"/>
    <property type="match status" value="1"/>
</dbReference>
<accession>A0AAN8K0X1</accession>
<feature type="compositionally biased region" description="Basic and acidic residues" evidence="11">
    <location>
        <begin position="124"/>
        <end position="135"/>
    </location>
</feature>
<comment type="subunit">
    <text evidence="10">Component of some SAGA transcription coactivator-HAT complexes. Within the SAGA complex, participates to a subcomplex of SAGA called the DUB module (deubiquitination module).</text>
</comment>
<keyword evidence="5 10" id="KW-0156">Chromatin regulator</keyword>
<dbReference type="InterPro" id="IPR051078">
    <property type="entry name" value="SGF11"/>
</dbReference>
<dbReference type="Gene3D" id="3.30.160.60">
    <property type="entry name" value="Classic Zinc Finger"/>
    <property type="match status" value="1"/>
</dbReference>
<feature type="compositionally biased region" description="Basic and acidic residues" evidence="11">
    <location>
        <begin position="179"/>
        <end position="189"/>
    </location>
</feature>
<dbReference type="Proteomes" id="UP001347796">
    <property type="component" value="Unassembled WGS sequence"/>
</dbReference>
<gene>
    <name evidence="13" type="ORF">SNE40_010349</name>
</gene>
<proteinExistence type="inferred from homology"/>
<organism evidence="13 14">
    <name type="scientific">Patella caerulea</name>
    <name type="common">Rayed Mediterranean limpet</name>
    <dbReference type="NCBI Taxonomy" id="87958"/>
    <lineage>
        <taxon>Eukaryota</taxon>
        <taxon>Metazoa</taxon>
        <taxon>Spiralia</taxon>
        <taxon>Lophotrochozoa</taxon>
        <taxon>Mollusca</taxon>
        <taxon>Gastropoda</taxon>
        <taxon>Patellogastropoda</taxon>
        <taxon>Patelloidea</taxon>
        <taxon>Patellidae</taxon>
        <taxon>Patella</taxon>
    </lineage>
</organism>
<evidence type="ECO:0000256" key="3">
    <source>
        <dbReference type="ARBA" id="ARBA00022771"/>
    </source>
</evidence>
<dbReference type="InterPro" id="IPR013243">
    <property type="entry name" value="SCA7_dom"/>
</dbReference>
<evidence type="ECO:0000256" key="5">
    <source>
        <dbReference type="ARBA" id="ARBA00022853"/>
    </source>
</evidence>
<feature type="compositionally biased region" description="Low complexity" evidence="11">
    <location>
        <begin position="299"/>
        <end position="313"/>
    </location>
</feature>
<feature type="domain" description="SCA7" evidence="12">
    <location>
        <begin position="196"/>
        <end position="263"/>
    </location>
</feature>
<keyword evidence="6 10" id="KW-0805">Transcription regulation</keyword>
<keyword evidence="7 10" id="KW-0010">Activator</keyword>
<evidence type="ECO:0000313" key="14">
    <source>
        <dbReference type="Proteomes" id="UP001347796"/>
    </source>
</evidence>
<feature type="zinc finger region" description="SGF11-type" evidence="10">
    <location>
        <begin position="82"/>
        <end position="103"/>
    </location>
</feature>
<dbReference type="GO" id="GO:0006325">
    <property type="term" value="P:chromatin organization"/>
    <property type="evidence" value="ECO:0007669"/>
    <property type="project" value="UniProtKB-KW"/>
</dbReference>
<evidence type="ECO:0000256" key="9">
    <source>
        <dbReference type="ARBA" id="ARBA00023242"/>
    </source>
</evidence>
<dbReference type="GO" id="GO:0003713">
    <property type="term" value="F:transcription coactivator activity"/>
    <property type="evidence" value="ECO:0007669"/>
    <property type="project" value="UniProtKB-UniRule"/>
</dbReference>
<feature type="compositionally biased region" description="Low complexity" evidence="11">
    <location>
        <begin position="321"/>
        <end position="331"/>
    </location>
</feature>
<protein>
    <recommendedName>
        <fullName evidence="10">SAGA-associated factor 11 homolog</fullName>
    </recommendedName>
</protein>
<evidence type="ECO:0000313" key="13">
    <source>
        <dbReference type="EMBL" id="KAK6182734.1"/>
    </source>
</evidence>
<evidence type="ECO:0000256" key="4">
    <source>
        <dbReference type="ARBA" id="ARBA00022833"/>
    </source>
</evidence>
<keyword evidence="3 10" id="KW-0863">Zinc-finger</keyword>
<dbReference type="PANTHER" id="PTHR46367:SF1">
    <property type="entry name" value="ATAXIN-7-LIKE PROTEIN 3"/>
    <property type="match status" value="1"/>
</dbReference>
<evidence type="ECO:0000256" key="6">
    <source>
        <dbReference type="ARBA" id="ARBA00023015"/>
    </source>
</evidence>